<protein>
    <recommendedName>
        <fullName evidence="4">CNNM transmembrane domain-containing protein</fullName>
    </recommendedName>
</protein>
<dbReference type="Proteomes" id="UP000265618">
    <property type="component" value="Unassembled WGS sequence"/>
</dbReference>
<organism evidence="2 3">
    <name type="scientific">Kipferlia bialata</name>
    <dbReference type="NCBI Taxonomy" id="797122"/>
    <lineage>
        <taxon>Eukaryota</taxon>
        <taxon>Metamonada</taxon>
        <taxon>Carpediemonas-like organisms</taxon>
        <taxon>Kipferlia</taxon>
    </lineage>
</organism>
<dbReference type="EMBL" id="BDIP01007250">
    <property type="protein sequence ID" value="GIQ91157.1"/>
    <property type="molecule type" value="Genomic_DNA"/>
</dbReference>
<keyword evidence="3" id="KW-1185">Reference proteome</keyword>
<evidence type="ECO:0008006" key="4">
    <source>
        <dbReference type="Google" id="ProtNLM"/>
    </source>
</evidence>
<name>A0A9K3D9M3_9EUKA</name>
<feature type="non-terminal residue" evidence="2">
    <location>
        <position position="30"/>
    </location>
</feature>
<dbReference type="AlphaFoldDB" id="A0A9K3D9M3"/>
<feature type="chain" id="PRO_5039954156" description="CNNM transmembrane domain-containing protein" evidence="1">
    <location>
        <begin position="19"/>
        <end position="30"/>
    </location>
</feature>
<feature type="signal peptide" evidence="1">
    <location>
        <begin position="1"/>
        <end position="18"/>
    </location>
</feature>
<keyword evidence="1" id="KW-0732">Signal</keyword>
<proteinExistence type="predicted"/>
<comment type="caution">
    <text evidence="2">The sequence shown here is derived from an EMBL/GenBank/DDBJ whole genome shotgun (WGS) entry which is preliminary data.</text>
</comment>
<evidence type="ECO:0000256" key="1">
    <source>
        <dbReference type="SAM" id="SignalP"/>
    </source>
</evidence>
<sequence length="30" mass="3266">MALFTLTLILTAMEPVLENVVDPNIHGILS</sequence>
<evidence type="ECO:0000313" key="2">
    <source>
        <dbReference type="EMBL" id="GIQ91157.1"/>
    </source>
</evidence>
<reference evidence="2 3" key="1">
    <citation type="journal article" date="2018" name="PLoS ONE">
        <title>The draft genome of Kipferlia bialata reveals reductive genome evolution in fornicate parasites.</title>
        <authorList>
            <person name="Tanifuji G."/>
            <person name="Takabayashi S."/>
            <person name="Kume K."/>
            <person name="Takagi M."/>
            <person name="Nakayama T."/>
            <person name="Kamikawa R."/>
            <person name="Inagaki Y."/>
            <person name="Hashimoto T."/>
        </authorList>
    </citation>
    <scope>NUCLEOTIDE SEQUENCE [LARGE SCALE GENOMIC DNA]</scope>
    <source>
        <strain evidence="2">NY0173</strain>
    </source>
</reference>
<accession>A0A9K3D9M3</accession>
<gene>
    <name evidence="2" type="ORF">KIPB_014283</name>
</gene>
<evidence type="ECO:0000313" key="3">
    <source>
        <dbReference type="Proteomes" id="UP000265618"/>
    </source>
</evidence>